<feature type="transmembrane region" description="Helical" evidence="10">
    <location>
        <begin position="82"/>
        <end position="103"/>
    </location>
</feature>
<feature type="transmembrane region" description="Helical" evidence="10">
    <location>
        <begin position="347"/>
        <end position="365"/>
    </location>
</feature>
<feature type="transmembrane region" description="Helical" evidence="10">
    <location>
        <begin position="292"/>
        <end position="311"/>
    </location>
</feature>
<sequence length="368" mass="42119">MYTKKEYLRHLLLFIVTFICTTLAGGEWLFGRSVLSSEKPLTWEYFVRSMAFSIPFIGILLVHELGHLFTSLRLKVKASLPIFLPFWLGFMGMPSIGTMGAVIKMKAFVNSRRKFFDIGVAGPLAGFVIALAVLFFGFTHLPEADFIYEIHPEYMDPDYDPDQEEIINIQLGQNLLFYGMENLLADPEKMPNMSEVIHYPYLFAGYLALFFTALNLLPIGQLDGGHIIFGLFPRHHKQISLVFYIAFLFFAGLGVVNPYLEPTYLYIALPIYIGFLYICFKKSGFPRQTKWTIVLAIVSIQYALTYAFPHLQGYEGWLLYAFLLGRVLGLEHPPVQDGTRLDRPRKIVAWVAIIIFIICFTPRPFMIS</sequence>
<comment type="subcellular location">
    <subcellularLocation>
        <location evidence="2">Membrane</location>
        <topology evidence="2">Multi-pass membrane protein</topology>
    </subcellularLocation>
</comment>
<dbReference type="Pfam" id="PF02163">
    <property type="entry name" value="Peptidase_M50"/>
    <property type="match status" value="1"/>
</dbReference>
<dbReference type="EMBL" id="CP030041">
    <property type="protein sequence ID" value="AWW32187.1"/>
    <property type="molecule type" value="Genomic_DNA"/>
</dbReference>
<reference evidence="12 13" key="1">
    <citation type="submission" date="2018-06" db="EMBL/GenBank/DDBJ databases">
        <title>Echinicola strongylocentroti sp. nov., isolated from a sea urchin Strongylocentrotus intermedius.</title>
        <authorList>
            <person name="Bae S.S."/>
        </authorList>
    </citation>
    <scope>NUCLEOTIDE SEQUENCE [LARGE SCALE GENOMIC DNA]</scope>
    <source>
        <strain evidence="12 13">MEBiC08714</strain>
    </source>
</reference>
<feature type="transmembrane region" description="Helical" evidence="10">
    <location>
        <begin position="263"/>
        <end position="280"/>
    </location>
</feature>
<feature type="transmembrane region" description="Helical" evidence="10">
    <location>
        <begin position="42"/>
        <end position="62"/>
    </location>
</feature>
<dbReference type="PANTHER" id="PTHR31412:SF0">
    <property type="entry name" value="ZINC METALLOPROTEASE EGY1, CHLOROPLASTIC-RELATED"/>
    <property type="match status" value="1"/>
</dbReference>
<accession>A0A2Z4IN68</accession>
<evidence type="ECO:0000256" key="3">
    <source>
        <dbReference type="ARBA" id="ARBA00007931"/>
    </source>
</evidence>
<dbReference type="GO" id="GO:0006508">
    <property type="term" value="P:proteolysis"/>
    <property type="evidence" value="ECO:0007669"/>
    <property type="project" value="UniProtKB-KW"/>
</dbReference>
<dbReference type="InterPro" id="IPR008915">
    <property type="entry name" value="Peptidase_M50"/>
</dbReference>
<keyword evidence="8 10" id="KW-1133">Transmembrane helix</keyword>
<dbReference type="GO" id="GO:0008233">
    <property type="term" value="F:peptidase activity"/>
    <property type="evidence" value="ECO:0007669"/>
    <property type="project" value="UniProtKB-KW"/>
</dbReference>
<evidence type="ECO:0000256" key="10">
    <source>
        <dbReference type="SAM" id="Phobius"/>
    </source>
</evidence>
<dbReference type="RefSeq" id="WP_112785560.1">
    <property type="nucleotide sequence ID" value="NZ_CP030041.1"/>
</dbReference>
<evidence type="ECO:0000256" key="2">
    <source>
        <dbReference type="ARBA" id="ARBA00004141"/>
    </source>
</evidence>
<evidence type="ECO:0000256" key="4">
    <source>
        <dbReference type="ARBA" id="ARBA00022670"/>
    </source>
</evidence>
<keyword evidence="9 10" id="KW-0472">Membrane</keyword>
<evidence type="ECO:0000256" key="6">
    <source>
        <dbReference type="ARBA" id="ARBA00022801"/>
    </source>
</evidence>
<evidence type="ECO:0000256" key="9">
    <source>
        <dbReference type="ARBA" id="ARBA00023136"/>
    </source>
</evidence>
<dbReference type="PANTHER" id="PTHR31412">
    <property type="entry name" value="ZINC METALLOPROTEASE EGY1"/>
    <property type="match status" value="1"/>
</dbReference>
<evidence type="ECO:0000313" key="13">
    <source>
        <dbReference type="Proteomes" id="UP000248688"/>
    </source>
</evidence>
<organism evidence="12 13">
    <name type="scientific">Echinicola strongylocentroti</name>
    <dbReference type="NCBI Taxonomy" id="1795355"/>
    <lineage>
        <taxon>Bacteria</taxon>
        <taxon>Pseudomonadati</taxon>
        <taxon>Bacteroidota</taxon>
        <taxon>Cytophagia</taxon>
        <taxon>Cytophagales</taxon>
        <taxon>Cyclobacteriaceae</taxon>
        <taxon>Echinicola</taxon>
    </lineage>
</organism>
<gene>
    <name evidence="12" type="ORF">DN752_19715</name>
</gene>
<dbReference type="Proteomes" id="UP000248688">
    <property type="component" value="Chromosome"/>
</dbReference>
<feature type="transmembrane region" description="Helical" evidence="10">
    <location>
        <begin position="12"/>
        <end position="30"/>
    </location>
</feature>
<dbReference type="OrthoDB" id="921763at2"/>
<protein>
    <submittedName>
        <fullName evidence="12">Site-2 protease family protein</fullName>
    </submittedName>
</protein>
<feature type="transmembrane region" description="Helical" evidence="10">
    <location>
        <begin position="199"/>
        <end position="218"/>
    </location>
</feature>
<keyword evidence="4 12" id="KW-0645">Protease</keyword>
<evidence type="ECO:0000256" key="7">
    <source>
        <dbReference type="ARBA" id="ARBA00022946"/>
    </source>
</evidence>
<keyword evidence="5 10" id="KW-0812">Transmembrane</keyword>
<keyword evidence="13" id="KW-1185">Reference proteome</keyword>
<evidence type="ECO:0000256" key="1">
    <source>
        <dbReference type="ARBA" id="ARBA00001947"/>
    </source>
</evidence>
<keyword evidence="6" id="KW-0378">Hydrolase</keyword>
<dbReference type="GO" id="GO:0016020">
    <property type="term" value="C:membrane"/>
    <property type="evidence" value="ECO:0007669"/>
    <property type="project" value="UniProtKB-SubCell"/>
</dbReference>
<name>A0A2Z4IN68_9BACT</name>
<proteinExistence type="inferred from homology"/>
<dbReference type="KEGG" id="est:DN752_19715"/>
<feature type="transmembrane region" description="Helical" evidence="10">
    <location>
        <begin position="115"/>
        <end position="138"/>
    </location>
</feature>
<dbReference type="AlphaFoldDB" id="A0A2Z4IN68"/>
<feature type="domain" description="Peptidase M50" evidence="11">
    <location>
        <begin position="51"/>
        <end position="239"/>
    </location>
</feature>
<dbReference type="InterPro" id="IPR044838">
    <property type="entry name" value="EGY1-like"/>
</dbReference>
<feature type="transmembrane region" description="Helical" evidence="10">
    <location>
        <begin position="239"/>
        <end position="257"/>
    </location>
</feature>
<evidence type="ECO:0000256" key="5">
    <source>
        <dbReference type="ARBA" id="ARBA00022692"/>
    </source>
</evidence>
<evidence type="ECO:0000259" key="11">
    <source>
        <dbReference type="Pfam" id="PF02163"/>
    </source>
</evidence>
<evidence type="ECO:0000256" key="8">
    <source>
        <dbReference type="ARBA" id="ARBA00022989"/>
    </source>
</evidence>
<evidence type="ECO:0000313" key="12">
    <source>
        <dbReference type="EMBL" id="AWW32187.1"/>
    </source>
</evidence>
<comment type="cofactor">
    <cofactor evidence="1">
        <name>Zn(2+)</name>
        <dbReference type="ChEBI" id="CHEBI:29105"/>
    </cofactor>
</comment>
<dbReference type="CDD" id="cd06160">
    <property type="entry name" value="S2P-M50_like_2"/>
    <property type="match status" value="1"/>
</dbReference>
<keyword evidence="7" id="KW-0809">Transit peptide</keyword>
<comment type="similarity">
    <text evidence="3">Belongs to the peptidase M50B family.</text>
</comment>